<evidence type="ECO:0000313" key="10">
    <source>
        <dbReference type="Proteomes" id="UP000007646"/>
    </source>
</evidence>
<proteinExistence type="predicted"/>
<dbReference type="GO" id="GO:0000978">
    <property type="term" value="F:RNA polymerase II cis-regulatory region sequence-specific DNA binding"/>
    <property type="evidence" value="ECO:0007669"/>
    <property type="project" value="TreeGrafter"/>
</dbReference>
<keyword evidence="4" id="KW-0539">Nucleus</keyword>
<evidence type="ECO:0000256" key="1">
    <source>
        <dbReference type="ARBA" id="ARBA00023015"/>
    </source>
</evidence>
<accession>G3T839</accession>
<dbReference type="FunFam" id="1.10.10.10:FF:000433">
    <property type="entry name" value="DNA-binding protein RFX8-like isoform X4"/>
    <property type="match status" value="1"/>
</dbReference>
<dbReference type="InterPro" id="IPR039779">
    <property type="entry name" value="RFX-like"/>
</dbReference>
<keyword evidence="10" id="KW-1185">Reference proteome</keyword>
<dbReference type="OMA" id="QQERTCE"/>
<dbReference type="GeneTree" id="ENSGT01050000244879"/>
<evidence type="ECO:0000256" key="3">
    <source>
        <dbReference type="ARBA" id="ARBA00023163"/>
    </source>
</evidence>
<sequence>MAESVPASPSGGESRQGLHSAIMQWLLDNFCICEGYSVPRCLIYEIYMETCGQNPQNQVNPATFGKLVHLVFPDLGTRRLGTRGSARYHYDGICIKKSSFFYAQYRYLLGEKRYQSEDVAGFEGSTNYNNITQQEGKFENHSSVETDPDGSPLPEFRRCPFWEQELAKKYSYRMMAFLADEYRNYCQDILQIVGDFLTSFWKSLQQDTVMFMSLPDVCQLLKCYDVQLYKGIEDTLLHDFLEDVPIQYLKSVRLFSKNFKLWLLNALEGFPALLQISKLKEVTVFVKRLRRKTYLSNMAKTMRSVLRNNRRVNILKSDLRAIISQGTLGISEKALPTSSVDVDELQNNTEMKCLSSLISLLGTSADLSVFLNCLSSNLQVFVFQASGSKEEFIKLAASFQLRWNFLLTAVNKAMTLCHRDSFGSWHLFHLLLLEYVIHVLQSSVEEDVENLDEVLSDDQSLIQPHQALFYPPDSSPTQECESPRGEPPQLMLKHTSQSWCAAGLSSMTLRVLGFLVDTATGNQV</sequence>
<evidence type="ECO:0000259" key="8">
    <source>
        <dbReference type="PROSITE" id="PS51526"/>
    </source>
</evidence>
<keyword evidence="2" id="KW-0238">DNA-binding</keyword>
<evidence type="ECO:0000256" key="7">
    <source>
        <dbReference type="ARBA" id="ARBA00077086"/>
    </source>
</evidence>
<keyword evidence="1" id="KW-0805">Transcription regulation</keyword>
<evidence type="ECO:0000256" key="2">
    <source>
        <dbReference type="ARBA" id="ARBA00023125"/>
    </source>
</evidence>
<dbReference type="AlphaFoldDB" id="G3T839"/>
<name>G3T839_LOXAF</name>
<dbReference type="InterPro" id="IPR036388">
    <property type="entry name" value="WH-like_DNA-bd_sf"/>
</dbReference>
<dbReference type="InterPro" id="IPR036390">
    <property type="entry name" value="WH_DNA-bd_sf"/>
</dbReference>
<dbReference type="eggNOG" id="KOG3712">
    <property type="taxonomic scope" value="Eukaryota"/>
</dbReference>
<dbReference type="InterPro" id="IPR057321">
    <property type="entry name" value="RFX1-4/6/8-like_BCD"/>
</dbReference>
<dbReference type="InterPro" id="IPR003150">
    <property type="entry name" value="DNA-bd_RFX"/>
</dbReference>
<feature type="domain" description="RFX-type winged-helix" evidence="8">
    <location>
        <begin position="22"/>
        <end position="97"/>
    </location>
</feature>
<reference evidence="9" key="2">
    <citation type="submission" date="2025-08" db="UniProtKB">
        <authorList>
            <consortium name="Ensembl"/>
        </authorList>
    </citation>
    <scope>IDENTIFICATION</scope>
    <source>
        <strain evidence="9">Isolate ISIS603380</strain>
    </source>
</reference>
<evidence type="ECO:0000256" key="6">
    <source>
        <dbReference type="ARBA" id="ARBA00072471"/>
    </source>
</evidence>
<dbReference type="Ensembl" id="ENSLAFT00000011752.2">
    <property type="protein sequence ID" value="ENSLAFP00000009821.2"/>
    <property type="gene ID" value="ENSLAFG00000011754.2"/>
</dbReference>
<dbReference type="PROSITE" id="PS51526">
    <property type="entry name" value="RFX_DBD"/>
    <property type="match status" value="1"/>
</dbReference>
<protein>
    <recommendedName>
        <fullName evidence="6">DNA-binding protein RFX8</fullName>
    </recommendedName>
    <alternativeName>
        <fullName evidence="7">Regulatory factor X 8</fullName>
    </alternativeName>
</protein>
<dbReference type="PANTHER" id="PTHR12619">
    <property type="entry name" value="RFX TRANSCRIPTION FACTOR FAMILY"/>
    <property type="match status" value="1"/>
</dbReference>
<dbReference type="InParanoid" id="G3T839"/>
<evidence type="ECO:0000256" key="5">
    <source>
        <dbReference type="ARBA" id="ARBA00054388"/>
    </source>
</evidence>
<evidence type="ECO:0000313" key="9">
    <source>
        <dbReference type="Ensembl" id="ENSLAFP00000009821.2"/>
    </source>
</evidence>
<gene>
    <name evidence="9" type="primary">RFX8</name>
</gene>
<dbReference type="Gene3D" id="1.10.10.10">
    <property type="entry name" value="Winged helix-like DNA-binding domain superfamily/Winged helix DNA-binding domain"/>
    <property type="match status" value="1"/>
</dbReference>
<dbReference type="PANTHER" id="PTHR12619:SF24">
    <property type="entry name" value="DNA-BINDING PROTEIN RFX8"/>
    <property type="match status" value="1"/>
</dbReference>
<reference evidence="9 10" key="1">
    <citation type="submission" date="2009-06" db="EMBL/GenBank/DDBJ databases">
        <title>The Genome Sequence of Loxodonta africana (African elephant).</title>
        <authorList>
            <person name="Di Palma F."/>
            <person name="Heiman D."/>
            <person name="Young S."/>
            <person name="Johnson J."/>
            <person name="Lander E.S."/>
            <person name="Lindblad-Toh K."/>
        </authorList>
    </citation>
    <scope>NUCLEOTIDE SEQUENCE [LARGE SCALE GENOMIC DNA]</scope>
    <source>
        <strain evidence="9 10">Isolate ISIS603380</strain>
    </source>
</reference>
<dbReference type="Pfam" id="PF02257">
    <property type="entry name" value="RFX_DNA_binding"/>
    <property type="match status" value="1"/>
</dbReference>
<keyword evidence="3" id="KW-0804">Transcription</keyword>
<comment type="function">
    <text evidence="5">May be a transcription factor.</text>
</comment>
<dbReference type="FunCoup" id="G3T839">
    <property type="interactions" value="11"/>
</dbReference>
<dbReference type="Pfam" id="PF25340">
    <property type="entry name" value="BCD_RFX"/>
    <property type="match status" value="1"/>
</dbReference>
<dbReference type="HOGENOM" id="CLU_039469_0_0_1"/>
<evidence type="ECO:0000256" key="4">
    <source>
        <dbReference type="ARBA" id="ARBA00023242"/>
    </source>
</evidence>
<dbReference type="Proteomes" id="UP000007646">
    <property type="component" value="Unassembled WGS sequence"/>
</dbReference>
<dbReference type="SUPFAM" id="SSF46785">
    <property type="entry name" value="Winged helix' DNA-binding domain"/>
    <property type="match status" value="1"/>
</dbReference>
<reference evidence="9" key="3">
    <citation type="submission" date="2025-09" db="UniProtKB">
        <authorList>
            <consortium name="Ensembl"/>
        </authorList>
    </citation>
    <scope>IDENTIFICATION</scope>
    <source>
        <strain evidence="9">Isolate ISIS603380</strain>
    </source>
</reference>
<organism evidence="9 10">
    <name type="scientific">Loxodonta africana</name>
    <name type="common">African elephant</name>
    <dbReference type="NCBI Taxonomy" id="9785"/>
    <lineage>
        <taxon>Eukaryota</taxon>
        <taxon>Metazoa</taxon>
        <taxon>Chordata</taxon>
        <taxon>Craniata</taxon>
        <taxon>Vertebrata</taxon>
        <taxon>Euteleostomi</taxon>
        <taxon>Mammalia</taxon>
        <taxon>Eutheria</taxon>
        <taxon>Afrotheria</taxon>
        <taxon>Proboscidea</taxon>
        <taxon>Elephantidae</taxon>
        <taxon>Loxodonta</taxon>
    </lineage>
</organism>
<dbReference type="STRING" id="9785.ENSLAFP00000009821"/>
<dbReference type="GO" id="GO:0000981">
    <property type="term" value="F:DNA-binding transcription factor activity, RNA polymerase II-specific"/>
    <property type="evidence" value="ECO:0007669"/>
    <property type="project" value="TreeGrafter"/>
</dbReference>